<accession>Q8CB29</accession>
<reference evidence="2" key="4">
    <citation type="journal article" date="2001" name="Nature">
        <title>Functional annotation of a full-length mouse cDNA collection.</title>
        <authorList>
            <consortium name="The RIKEN Genome Exploration Research Group Phase II Team and the FANTOM Consortium"/>
        </authorList>
    </citation>
    <scope>NUCLEOTIDE SEQUENCE</scope>
    <source>
        <strain evidence="2">C57BL/6J</strain>
        <tissue evidence="2">Vagina</tissue>
    </source>
</reference>
<protein>
    <submittedName>
        <fullName evidence="2">Uncharacterized protein</fullName>
    </submittedName>
</protein>
<reference evidence="2" key="3">
    <citation type="journal article" date="2000" name="Genome Res.">
        <title>RIKEN integrated sequence analysis (RISA) system--384-format sequencing pipeline with 384 multicapillary sequencer.</title>
        <authorList>
            <person name="Shibata K."/>
            <person name="Itoh M."/>
            <person name="Aizawa K."/>
            <person name="Nagaoka S."/>
            <person name="Sasaki N."/>
            <person name="Carninci P."/>
            <person name="Konno H."/>
            <person name="Akiyama J."/>
            <person name="Nishi K."/>
            <person name="Kitsunai T."/>
            <person name="Tashiro H."/>
            <person name="Itoh M."/>
            <person name="Sumi N."/>
            <person name="Ishii Y."/>
            <person name="Nakamura S."/>
            <person name="Hazama M."/>
            <person name="Nishine T."/>
            <person name="Harada A."/>
            <person name="Yamamoto R."/>
            <person name="Matsumoto H."/>
            <person name="Sakaguchi S."/>
            <person name="Ikegami T."/>
            <person name="Kashiwagi K."/>
            <person name="Fujiwake S."/>
            <person name="Inoue K."/>
            <person name="Togawa Y."/>
            <person name="Izawa M."/>
            <person name="Ohara E."/>
            <person name="Watahiki M."/>
            <person name="Yoneda Y."/>
            <person name="Ishikawa T."/>
            <person name="Ozawa K."/>
            <person name="Tanaka T."/>
            <person name="Matsuura S."/>
            <person name="Kawai J."/>
            <person name="Okazaki Y."/>
            <person name="Muramatsu M."/>
            <person name="Inoue Y."/>
            <person name="Kira A."/>
            <person name="Hayashizaki Y."/>
        </authorList>
    </citation>
    <scope>NUCLEOTIDE SEQUENCE</scope>
    <source>
        <strain evidence="2">C57BL/6J</strain>
        <tissue evidence="2">Vagina</tissue>
    </source>
</reference>
<reference evidence="2" key="1">
    <citation type="journal article" date="1999" name="Methods Enzymol.">
        <title>High-efficiency full-length cDNA cloning.</title>
        <authorList>
            <person name="Carninci P."/>
            <person name="Hayashizaki Y."/>
        </authorList>
    </citation>
    <scope>NUCLEOTIDE SEQUENCE</scope>
    <source>
        <strain evidence="2">C57BL/6J</strain>
        <tissue evidence="2">Vagina</tissue>
    </source>
</reference>
<reference evidence="2" key="5">
    <citation type="submission" date="2001-07" db="EMBL/GenBank/DDBJ databases">
        <authorList>
            <person name="Adachi J."/>
            <person name="Aizawa K."/>
            <person name="Akimura T."/>
            <person name="Arakawa T."/>
            <person name="Bono H."/>
            <person name="Carninci P."/>
            <person name="Fukuda S."/>
            <person name="Furuno M."/>
            <person name="Hanagaki T."/>
            <person name="Hara A."/>
            <person name="Hashizume W."/>
            <person name="Hayashida K."/>
            <person name="Hayatsu N."/>
            <person name="Hiramoto K."/>
            <person name="Hiraoka T."/>
            <person name="Hirozane T."/>
            <person name="Hori F."/>
            <person name="Imotani K."/>
            <person name="Ishii Y."/>
            <person name="Itoh M."/>
            <person name="Kagawa I."/>
            <person name="Kasukawa T."/>
            <person name="Katoh H."/>
            <person name="Kawai J."/>
            <person name="Kojima Y."/>
            <person name="Kondo S."/>
            <person name="Konno H."/>
            <person name="Kouda M."/>
            <person name="Koya S."/>
            <person name="Kurihara C."/>
            <person name="Matsuyama T."/>
            <person name="Miyazaki A."/>
            <person name="Murata M."/>
            <person name="Nakamura M."/>
            <person name="Nishi K."/>
            <person name="Nomura K."/>
            <person name="Numazaki R."/>
            <person name="Ohno M."/>
            <person name="Ohsato N."/>
            <person name="Okazaki Y."/>
            <person name="Saito R."/>
            <person name="Saitoh H."/>
            <person name="Sakai C."/>
            <person name="Sakai K."/>
            <person name="Sakazume N."/>
            <person name="Sano H."/>
            <person name="Sasaki D."/>
            <person name="Shibata K."/>
            <person name="Shinagawa A."/>
            <person name="Shiraki T."/>
            <person name="Sogabe Y."/>
            <person name="Tagami M."/>
            <person name="Tagawa A."/>
            <person name="Takahashi F."/>
            <person name="Takaku-Akahira S."/>
            <person name="Takeda Y."/>
            <person name="Tanaka T."/>
            <person name="Tomaru A."/>
            <person name="Toya T."/>
            <person name="Yasunishi A."/>
            <person name="Muramatsu M."/>
            <person name="Hayashizaki Y."/>
        </authorList>
    </citation>
    <scope>NUCLEOTIDE SEQUENCE</scope>
    <source>
        <strain evidence="2">C57BL/6J</strain>
        <tissue evidence="2">Vagina</tissue>
    </source>
</reference>
<gene>
    <name evidence="3" type="primary">Gm9902</name>
</gene>
<proteinExistence type="evidence at transcript level"/>
<reference evidence="2" key="2">
    <citation type="journal article" date="2000" name="Genome Res.">
        <title>Normalization and subtraction of cap-trapper-selected cDNAs to prepare full-length cDNA libraries for rapid discovery of new genes.</title>
        <authorList>
            <person name="Carninci P."/>
            <person name="Shibata Y."/>
            <person name="Hayatsu N."/>
            <person name="Sugahara Y."/>
            <person name="Shibata K."/>
            <person name="Itoh M."/>
            <person name="Konno H."/>
            <person name="Okazaki Y."/>
            <person name="Muramatsu M."/>
            <person name="Hayashizaki Y."/>
        </authorList>
    </citation>
    <scope>NUCLEOTIDE SEQUENCE</scope>
    <source>
        <strain evidence="2">C57BL/6J</strain>
        <tissue evidence="2">Vagina</tissue>
    </source>
</reference>
<name>Q8CB29_MOUSE</name>
<reference evidence="2" key="6">
    <citation type="journal article" date="2002" name="Nature">
        <title>Analysis of the mouse transcriptome based on functional annotation of 60,770 full-length cDNAs.</title>
        <authorList>
            <consortium name="The FANTOM Consortium and the RIKEN Genome Exploration Research Group Phase I and II Team"/>
        </authorList>
    </citation>
    <scope>NUCLEOTIDE SEQUENCE</scope>
    <source>
        <strain evidence="2">C57BL/6J</strain>
        <tissue evidence="2">Vagina</tissue>
    </source>
</reference>
<reference evidence="2" key="7">
    <citation type="journal article" date="2005" name="Science">
        <title>The Transcriptional Landscape of the Mammalian Genome.</title>
        <authorList>
            <consortium name="The FANTOM Consortium"/>
            <consortium name="Riken Genome Exploration Research Group and Genome Science Group (Genome Network Project Core Group)"/>
        </authorList>
    </citation>
    <scope>NUCLEOTIDE SEQUENCE</scope>
    <source>
        <strain evidence="2">C57BL/6J</strain>
        <tissue evidence="2">Vagina</tissue>
    </source>
</reference>
<organism evidence="2">
    <name type="scientific">Mus musculus</name>
    <name type="common">Mouse</name>
    <dbReference type="NCBI Taxonomy" id="10090"/>
    <lineage>
        <taxon>Eukaryota</taxon>
        <taxon>Metazoa</taxon>
        <taxon>Chordata</taxon>
        <taxon>Craniata</taxon>
        <taxon>Vertebrata</taxon>
        <taxon>Euteleostomi</taxon>
        <taxon>Mammalia</taxon>
        <taxon>Eutheria</taxon>
        <taxon>Euarchontoglires</taxon>
        <taxon>Glires</taxon>
        <taxon>Rodentia</taxon>
        <taxon>Myomorpha</taxon>
        <taxon>Muroidea</taxon>
        <taxon>Muridae</taxon>
        <taxon>Murinae</taxon>
        <taxon>Mus</taxon>
        <taxon>Mus</taxon>
    </lineage>
</organism>
<feature type="compositionally biased region" description="Polar residues" evidence="1">
    <location>
        <begin position="14"/>
        <end position="27"/>
    </location>
</feature>
<dbReference type="AGR" id="MGI:3642122"/>
<evidence type="ECO:0000313" key="3">
    <source>
        <dbReference type="MGI" id="MGI:3642122"/>
    </source>
</evidence>
<sequence length="151" mass="16328">MFGQHSRGGRGNPTLMSSKQGSGSQFWGSHRGVRFKVPRQNPAGRIQIGTHGIGALPYGVSPCSRPWPLSLKSDSSLGYRGTNIQGTCPCLAHFQELFMFQTIPDPAQDSCHRVAEGHKDLVKGTARKVCHSVAIVQGMLSGSGRLVFFAY</sequence>
<dbReference type="AlphaFoldDB" id="Q8CB29"/>
<reference evidence="2" key="8">
    <citation type="journal article" date="2005" name="Science">
        <title>Antisense Transcription in the Mammalian Transcriptome.</title>
        <authorList>
            <consortium name="RIKEN Genome Exploration Research Group and Genome Science Group (Genome Network Project Core Group) and the FANTOM Consortium"/>
        </authorList>
    </citation>
    <scope>NUCLEOTIDE SEQUENCE</scope>
    <source>
        <strain evidence="2">C57BL/6J</strain>
        <tissue evidence="2">Vagina</tissue>
    </source>
</reference>
<evidence type="ECO:0000256" key="1">
    <source>
        <dbReference type="SAM" id="MobiDB-lite"/>
    </source>
</evidence>
<feature type="region of interest" description="Disordered" evidence="1">
    <location>
        <begin position="1"/>
        <end position="30"/>
    </location>
</feature>
<dbReference type="MGI" id="MGI:3642122">
    <property type="gene designation" value="Gm9902"/>
</dbReference>
<evidence type="ECO:0000313" key="2">
    <source>
        <dbReference type="EMBL" id="BAC29638.1"/>
    </source>
</evidence>
<dbReference type="EMBL" id="AK036917">
    <property type="protein sequence ID" value="BAC29638.1"/>
    <property type="molecule type" value="mRNA"/>
</dbReference>